<name>G9NFW1_HYPAI</name>
<dbReference type="HOGENOM" id="CLU_037227_1_0_1"/>
<dbReference type="PANTHER" id="PTHR37540:SF5">
    <property type="entry name" value="TRANSCRIPTION FACTOR DOMAIN-CONTAINING PROTEIN"/>
    <property type="match status" value="1"/>
</dbReference>
<evidence type="ECO:0000256" key="1">
    <source>
        <dbReference type="SAM" id="MobiDB-lite"/>
    </source>
</evidence>
<reference evidence="2 3" key="1">
    <citation type="journal article" date="2011" name="Genome Biol.">
        <title>Comparative genome sequence analysis underscores mycoparasitism as the ancestral life style of Trichoderma.</title>
        <authorList>
            <person name="Kubicek C.P."/>
            <person name="Herrera-Estrella A."/>
            <person name="Seidl-Seiboth V."/>
            <person name="Martinez D.A."/>
            <person name="Druzhinina I.S."/>
            <person name="Thon M."/>
            <person name="Zeilinger S."/>
            <person name="Casas-Flores S."/>
            <person name="Horwitz B.A."/>
            <person name="Mukherjee P.K."/>
            <person name="Mukherjee M."/>
            <person name="Kredics L."/>
            <person name="Alcaraz L.D."/>
            <person name="Aerts A."/>
            <person name="Antal Z."/>
            <person name="Atanasova L."/>
            <person name="Cervantes-Badillo M.G."/>
            <person name="Challacombe J."/>
            <person name="Chertkov O."/>
            <person name="McCluskey K."/>
            <person name="Coulpier F."/>
            <person name="Deshpande N."/>
            <person name="von Doehren H."/>
            <person name="Ebbole D.J."/>
            <person name="Esquivel-Naranjo E.U."/>
            <person name="Fekete E."/>
            <person name="Flipphi M."/>
            <person name="Glaser F."/>
            <person name="Gomez-Rodriguez E.Y."/>
            <person name="Gruber S."/>
            <person name="Han C."/>
            <person name="Henrissat B."/>
            <person name="Hermosa R."/>
            <person name="Hernandez-Onate M."/>
            <person name="Karaffa L."/>
            <person name="Kosti I."/>
            <person name="Le Crom S."/>
            <person name="Lindquist E."/>
            <person name="Lucas S."/>
            <person name="Luebeck M."/>
            <person name="Luebeck P.S."/>
            <person name="Margeot A."/>
            <person name="Metz B."/>
            <person name="Misra M."/>
            <person name="Nevalainen H."/>
            <person name="Omann M."/>
            <person name="Packer N."/>
            <person name="Perrone G."/>
            <person name="Uresti-Rivera E.E."/>
            <person name="Salamov A."/>
            <person name="Schmoll M."/>
            <person name="Seiboth B."/>
            <person name="Shapiro H."/>
            <person name="Sukno S."/>
            <person name="Tamayo-Ramos J.A."/>
            <person name="Tisch D."/>
            <person name="Wiest A."/>
            <person name="Wilkinson H.H."/>
            <person name="Zhang M."/>
            <person name="Coutinho P.M."/>
            <person name="Kenerley C.M."/>
            <person name="Monte E."/>
            <person name="Baker S.E."/>
            <person name="Grigoriev I.V."/>
        </authorList>
    </citation>
    <scope>NUCLEOTIDE SEQUENCE [LARGE SCALE GENOMIC DNA]</scope>
    <source>
        <strain evidence="3">ATCC 20476 / IMI 206040</strain>
    </source>
</reference>
<dbReference type="OMA" id="ITHESPH"/>
<dbReference type="EMBL" id="ABDG02000014">
    <property type="protein sequence ID" value="EHK50173.1"/>
    <property type="molecule type" value="Genomic_DNA"/>
</dbReference>
<comment type="caution">
    <text evidence="2">The sequence shown here is derived from an EMBL/GenBank/DDBJ whole genome shotgun (WGS) entry which is preliminary data.</text>
</comment>
<dbReference type="AlphaFoldDB" id="G9NFW1"/>
<keyword evidence="3" id="KW-1185">Reference proteome</keyword>
<gene>
    <name evidence="2" type="ORF">TRIATDRAFT_90624</name>
</gene>
<feature type="region of interest" description="Disordered" evidence="1">
    <location>
        <begin position="54"/>
        <end position="89"/>
    </location>
</feature>
<dbReference type="STRING" id="452589.G9NFW1"/>
<proteinExistence type="predicted"/>
<protein>
    <recommendedName>
        <fullName evidence="4">Transcription factor domain-containing protein</fullName>
    </recommendedName>
</protein>
<dbReference type="eggNOG" id="ENOG502SJ3X">
    <property type="taxonomic scope" value="Eukaryota"/>
</dbReference>
<evidence type="ECO:0008006" key="4">
    <source>
        <dbReference type="Google" id="ProtNLM"/>
    </source>
</evidence>
<dbReference type="OrthoDB" id="2130169at2759"/>
<accession>G9NFW1</accession>
<evidence type="ECO:0000313" key="3">
    <source>
        <dbReference type="Proteomes" id="UP000005426"/>
    </source>
</evidence>
<dbReference type="Proteomes" id="UP000005426">
    <property type="component" value="Unassembled WGS sequence"/>
</dbReference>
<dbReference type="GeneID" id="25786382"/>
<evidence type="ECO:0000313" key="2">
    <source>
        <dbReference type="EMBL" id="EHK50173.1"/>
    </source>
</evidence>
<sequence>MDSIKSIQKGAEMKYQPDTSFRFIAIQSPAAAKDPTTRRLARSHAIKQAIRAKRELQERQNAKSPSITHESPHNKTAGSPSSTTSALSPSSKLFDLQTIDASRLKALIKQNSERQAAEPVFSLQEDVVEFQAFESVFLTGVDDPALLNAVMLTFALGVTDGNINQECLGYLNRATKSIRERMDRPENAASVAVIGAILLLAGVEARLGMRSQVQLHMKAIHQLLQLCSDENIYLNGSIKRAIFWQDLNCAVIAGSPRLFDHTTFVELEWRRDPFTPNFYTLSPGFRARAHLFPDEFIRVLEDTHALQCIRDSPNFGCRDTGEMMRYDSHQGSVQSRLVDLPKDSLFLECCYLAIYISACQLCSKAWKALAIPGHLSTVLLEKLRQADINGVWDDDPDLFLWLLYTGGAYLSTGPTRSAYIALINQKLSYGFGSPYKSMPTVLRIFKMFVWSGEAFSAEVERFWAETNKTQLGTYDRE</sequence>
<dbReference type="RefSeq" id="XP_013948375.1">
    <property type="nucleotide sequence ID" value="XM_014092900.1"/>
</dbReference>
<feature type="compositionally biased region" description="Low complexity" evidence="1">
    <location>
        <begin position="75"/>
        <end position="89"/>
    </location>
</feature>
<dbReference type="KEGG" id="tatv:25786382"/>
<dbReference type="PANTHER" id="PTHR37540">
    <property type="entry name" value="TRANSCRIPTION FACTOR (ACR-2), PUTATIVE-RELATED-RELATED"/>
    <property type="match status" value="1"/>
</dbReference>
<organism evidence="2 3">
    <name type="scientific">Hypocrea atroviridis (strain ATCC 20476 / IMI 206040)</name>
    <name type="common">Trichoderma atroviride</name>
    <dbReference type="NCBI Taxonomy" id="452589"/>
    <lineage>
        <taxon>Eukaryota</taxon>
        <taxon>Fungi</taxon>
        <taxon>Dikarya</taxon>
        <taxon>Ascomycota</taxon>
        <taxon>Pezizomycotina</taxon>
        <taxon>Sordariomycetes</taxon>
        <taxon>Hypocreomycetidae</taxon>
        <taxon>Hypocreales</taxon>
        <taxon>Hypocreaceae</taxon>
        <taxon>Trichoderma</taxon>
    </lineage>
</organism>